<dbReference type="PANTHER" id="PTHR31446:SF29">
    <property type="entry name" value="ACID PHOSPHATASE_VANADIUM-DEPENDENT HALOPEROXIDASE-RELATED PROTEIN"/>
    <property type="match status" value="1"/>
</dbReference>
<keyword evidence="3" id="KW-1185">Reference proteome</keyword>
<gene>
    <name evidence="2" type="ORF">GSM42_17490</name>
</gene>
<evidence type="ECO:0000313" key="3">
    <source>
        <dbReference type="Proteomes" id="UP000430692"/>
    </source>
</evidence>
<dbReference type="AlphaFoldDB" id="A0A6I4VVA5"/>
<keyword evidence="1" id="KW-0472">Membrane</keyword>
<accession>A0A6I4VVA5</accession>
<keyword evidence="1" id="KW-0812">Transmembrane</keyword>
<evidence type="ECO:0000256" key="1">
    <source>
        <dbReference type="SAM" id="Phobius"/>
    </source>
</evidence>
<dbReference type="PANTHER" id="PTHR31446">
    <property type="entry name" value="ACID PHOSPHATASE/VANADIUM-DEPENDENT HALOPEROXIDASE-RELATED PROTEIN"/>
    <property type="match status" value="1"/>
</dbReference>
<sequence>MVSDLLANFPLWTSVLAILLAQFLKILWNLSMTGKWDWIWIYHSGGMPSGHTSAVSSLSIAIGLTQGWDSETFAIATILSIVVMYDATGVRRQAGVHAQVLNRLVEDMTKLLSEAKEKSPAETREKLKEILGHKPIEVFVGLWFGVIVAIINYYFWY</sequence>
<feature type="transmembrane region" description="Helical" evidence="1">
    <location>
        <begin position="136"/>
        <end position="156"/>
    </location>
</feature>
<dbReference type="InterPro" id="IPR003832">
    <property type="entry name" value="DUF212"/>
</dbReference>
<proteinExistence type="predicted"/>
<organism evidence="2 3">
    <name type="scientific">Shimazuella alba</name>
    <dbReference type="NCBI Taxonomy" id="2690964"/>
    <lineage>
        <taxon>Bacteria</taxon>
        <taxon>Bacillati</taxon>
        <taxon>Bacillota</taxon>
        <taxon>Bacilli</taxon>
        <taxon>Bacillales</taxon>
        <taxon>Thermoactinomycetaceae</taxon>
        <taxon>Shimazuella</taxon>
    </lineage>
</organism>
<keyword evidence="1" id="KW-1133">Transmembrane helix</keyword>
<evidence type="ECO:0000313" key="2">
    <source>
        <dbReference type="EMBL" id="MXQ55477.1"/>
    </source>
</evidence>
<reference evidence="2 3" key="1">
    <citation type="submission" date="2019-12" db="EMBL/GenBank/DDBJ databases">
        <title>Whole-genome analyses of novel actinobacteria.</title>
        <authorList>
            <person name="Sahin N."/>
            <person name="Saygin H."/>
        </authorList>
    </citation>
    <scope>NUCLEOTIDE SEQUENCE [LARGE SCALE GENOMIC DNA]</scope>
    <source>
        <strain evidence="2 3">KC615</strain>
    </source>
</reference>
<dbReference type="RefSeq" id="WP_160802832.1">
    <property type="nucleotide sequence ID" value="NZ_WUUL01000015.1"/>
</dbReference>
<dbReference type="Proteomes" id="UP000430692">
    <property type="component" value="Unassembled WGS sequence"/>
</dbReference>
<dbReference type="Pfam" id="PF02681">
    <property type="entry name" value="DUF212"/>
    <property type="match status" value="1"/>
</dbReference>
<name>A0A6I4VVA5_9BACL</name>
<dbReference type="EMBL" id="WUUL01000015">
    <property type="protein sequence ID" value="MXQ55477.1"/>
    <property type="molecule type" value="Genomic_DNA"/>
</dbReference>
<protein>
    <submittedName>
        <fullName evidence="2">Divergent PAP2 family protein</fullName>
    </submittedName>
</protein>
<comment type="caution">
    <text evidence="2">The sequence shown here is derived from an EMBL/GenBank/DDBJ whole genome shotgun (WGS) entry which is preliminary data.</text>
</comment>
<feature type="transmembrane region" description="Helical" evidence="1">
    <location>
        <begin position="6"/>
        <end position="28"/>
    </location>
</feature>